<dbReference type="Pfam" id="PF09557">
    <property type="entry name" value="DUF2382"/>
    <property type="match status" value="1"/>
</dbReference>
<evidence type="ECO:0000313" key="3">
    <source>
        <dbReference type="EMBL" id="SCY74294.1"/>
    </source>
</evidence>
<feature type="region of interest" description="Disordered" evidence="1">
    <location>
        <begin position="124"/>
        <end position="144"/>
    </location>
</feature>
<gene>
    <name evidence="3" type="ORF">SAMN05660710_02620</name>
</gene>
<accession>A0A1G5IE51</accession>
<dbReference type="RefSeq" id="WP_217630688.1">
    <property type="nucleotide sequence ID" value="NZ_FMVT01000008.1"/>
</dbReference>
<feature type="domain" description="DUF2382" evidence="2">
    <location>
        <begin position="10"/>
        <end position="120"/>
    </location>
</feature>
<evidence type="ECO:0000259" key="2">
    <source>
        <dbReference type="Pfam" id="PF09557"/>
    </source>
</evidence>
<dbReference type="InterPro" id="IPR019060">
    <property type="entry name" value="DUF2382"/>
</dbReference>
<keyword evidence="4" id="KW-1185">Reference proteome</keyword>
<protein>
    <recommendedName>
        <fullName evidence="2">DUF2382 domain-containing protein</fullName>
    </recommendedName>
</protein>
<evidence type="ECO:0000256" key="1">
    <source>
        <dbReference type="SAM" id="MobiDB-lite"/>
    </source>
</evidence>
<dbReference type="STRING" id="336292.SAMN05660710_02620"/>
<reference evidence="3 4" key="1">
    <citation type="submission" date="2016-10" db="EMBL/GenBank/DDBJ databases">
        <authorList>
            <person name="de Groot N.N."/>
        </authorList>
    </citation>
    <scope>NUCLEOTIDE SEQUENCE [LARGE SCALE GENOMIC DNA]</scope>
    <source>
        <strain evidence="3 4">CGMCC 1.8925</strain>
    </source>
</reference>
<dbReference type="EMBL" id="FMVT01000008">
    <property type="protein sequence ID" value="SCY74294.1"/>
    <property type="molecule type" value="Genomic_DNA"/>
</dbReference>
<sequence length="144" mass="16578">MTDRRDEAVLPVMEEQLEISKTMRVTGRVRVETRTETVDSLVPVDLTSTHVDVERVPVDRRIDRIPDIVTEGDLTIVPVVEERVVVTRELYLKEELHIRRTERVETTELPVSTRRQTAHVARLPPDDVQTDDSIMKAKDAQNDL</sequence>
<feature type="compositionally biased region" description="Basic and acidic residues" evidence="1">
    <location>
        <begin position="133"/>
        <end position="144"/>
    </location>
</feature>
<dbReference type="AlphaFoldDB" id="A0A1G5IE51"/>
<evidence type="ECO:0000313" key="4">
    <source>
        <dbReference type="Proteomes" id="UP000199502"/>
    </source>
</evidence>
<organism evidence="3 4">
    <name type="scientific">Paracoccus tibetensis</name>
    <dbReference type="NCBI Taxonomy" id="336292"/>
    <lineage>
        <taxon>Bacteria</taxon>
        <taxon>Pseudomonadati</taxon>
        <taxon>Pseudomonadota</taxon>
        <taxon>Alphaproteobacteria</taxon>
        <taxon>Rhodobacterales</taxon>
        <taxon>Paracoccaceae</taxon>
        <taxon>Paracoccus</taxon>
    </lineage>
</organism>
<dbReference type="Proteomes" id="UP000199502">
    <property type="component" value="Unassembled WGS sequence"/>
</dbReference>
<proteinExistence type="predicted"/>
<name>A0A1G5IE51_9RHOB</name>